<reference evidence="3 4" key="1">
    <citation type="submission" date="2019-07" db="EMBL/GenBank/DDBJ databases">
        <title>Novel species of Flavobacterium.</title>
        <authorList>
            <person name="Liu Q."/>
            <person name="Xin Y.-H."/>
        </authorList>
    </citation>
    <scope>NUCLEOTIDE SEQUENCE [LARGE SCALE GENOMIC DNA]</scope>
    <source>
        <strain evidence="1 3">GSP39</strain>
        <strain evidence="2 4">GSR22</strain>
    </source>
</reference>
<evidence type="ECO:0000313" key="1">
    <source>
        <dbReference type="EMBL" id="TRX05872.1"/>
    </source>
</evidence>
<evidence type="ECO:0000313" key="4">
    <source>
        <dbReference type="Proteomes" id="UP000318669"/>
    </source>
</evidence>
<comment type="caution">
    <text evidence="2">The sequence shown here is derived from an EMBL/GenBank/DDBJ whole genome shotgun (WGS) entry which is preliminary data.</text>
</comment>
<evidence type="ECO:0000313" key="2">
    <source>
        <dbReference type="EMBL" id="TRX06258.1"/>
    </source>
</evidence>
<accession>A0A553BDE4</accession>
<sequence length="316" mass="38008">MAFVTNYTYKKLCSTLNIKDEITMDLFLQHIYNNPKVFYFFNKLEIRYLFNVKNILQNENEYGVKHFQKIPAKQDTYSYVFENLGKLSFHLYSDCELLKKDFINFNIPQEIKELGSDSVSAYREWFKENNFKTRFENGEIDQTAIIFRYNSYFPNRFGISKLNENYELIRLFDNSGTIESEESFDINNFNESISHLIKTRENMLQCEVHRKLANLDFLSNKNESVIRKSINEHFSENFMTNFGYENLLLFWKKYRALKFELMQLLLQYFKWTYKYENKDFDKASLEDFGLKCCSKCKERSILEKNKIYSNSTNPAQ</sequence>
<keyword evidence="3" id="KW-1185">Reference proteome</keyword>
<proteinExistence type="predicted"/>
<gene>
    <name evidence="2" type="ORF">FNW11_14795</name>
    <name evidence="1" type="ORF">FNW12_09635</name>
</gene>
<dbReference type="EMBL" id="VJZN01000014">
    <property type="protein sequence ID" value="TRX05872.1"/>
    <property type="molecule type" value="Genomic_DNA"/>
</dbReference>
<organism evidence="2 4">
    <name type="scientific">Flavobacterium gawalongense</name>
    <dbReference type="NCBI Taxonomy" id="2594432"/>
    <lineage>
        <taxon>Bacteria</taxon>
        <taxon>Pseudomonadati</taxon>
        <taxon>Bacteroidota</taxon>
        <taxon>Flavobacteriia</taxon>
        <taxon>Flavobacteriales</taxon>
        <taxon>Flavobacteriaceae</taxon>
        <taxon>Flavobacterium</taxon>
    </lineage>
</organism>
<dbReference type="AlphaFoldDB" id="A0A553BDE4"/>
<evidence type="ECO:0000313" key="3">
    <source>
        <dbReference type="Proteomes" id="UP000318528"/>
    </source>
</evidence>
<name>A0A553BDE4_9FLAO</name>
<dbReference type="RefSeq" id="WP_143387470.1">
    <property type="nucleotide sequence ID" value="NZ_VJZL01000035.1"/>
</dbReference>
<dbReference type="OrthoDB" id="1409156at2"/>
<dbReference type="Proteomes" id="UP000318669">
    <property type="component" value="Unassembled WGS sequence"/>
</dbReference>
<protein>
    <submittedName>
        <fullName evidence="2">Uncharacterized protein</fullName>
    </submittedName>
</protein>
<dbReference type="Proteomes" id="UP000318528">
    <property type="component" value="Unassembled WGS sequence"/>
</dbReference>
<dbReference type="EMBL" id="VJZL01000035">
    <property type="protein sequence ID" value="TRX06258.1"/>
    <property type="molecule type" value="Genomic_DNA"/>
</dbReference>